<evidence type="ECO:0000313" key="1">
    <source>
        <dbReference type="EMBL" id="ROT39524.1"/>
    </source>
</evidence>
<dbReference type="Proteomes" id="UP000272025">
    <property type="component" value="Unassembled WGS sequence"/>
</dbReference>
<dbReference type="AlphaFoldDB" id="A0A3N2PYF8"/>
<keyword evidence="2" id="KW-1185">Reference proteome</keyword>
<protein>
    <submittedName>
        <fullName evidence="1">Uncharacterized protein</fullName>
    </submittedName>
</protein>
<organism evidence="1 2">
    <name type="scientific">Sodiomyces alkalinus (strain CBS 110278 / VKM F-3762 / F11)</name>
    <name type="common">Alkaliphilic filamentous fungus</name>
    <dbReference type="NCBI Taxonomy" id="1314773"/>
    <lineage>
        <taxon>Eukaryota</taxon>
        <taxon>Fungi</taxon>
        <taxon>Dikarya</taxon>
        <taxon>Ascomycota</taxon>
        <taxon>Pezizomycotina</taxon>
        <taxon>Sordariomycetes</taxon>
        <taxon>Hypocreomycetidae</taxon>
        <taxon>Glomerellales</taxon>
        <taxon>Plectosphaerellaceae</taxon>
        <taxon>Sodiomyces</taxon>
    </lineage>
</organism>
<proteinExistence type="predicted"/>
<reference evidence="1 2" key="1">
    <citation type="journal article" date="2018" name="Mol. Ecol.">
        <title>The obligate alkalophilic soda-lake fungus Sodiomyces alkalinus has shifted to a protein diet.</title>
        <authorList>
            <person name="Grum-Grzhimaylo A.A."/>
            <person name="Falkoski D.L."/>
            <person name="van den Heuvel J."/>
            <person name="Valero-Jimenez C.A."/>
            <person name="Min B."/>
            <person name="Choi I.G."/>
            <person name="Lipzen A."/>
            <person name="Daum C.G."/>
            <person name="Aanen D.K."/>
            <person name="Tsang A."/>
            <person name="Henrissat B."/>
            <person name="Bilanenko E.N."/>
            <person name="de Vries R.P."/>
            <person name="van Kan J.A.L."/>
            <person name="Grigoriev I.V."/>
            <person name="Debets A.J.M."/>
        </authorList>
    </citation>
    <scope>NUCLEOTIDE SEQUENCE [LARGE SCALE GENOMIC DNA]</scope>
    <source>
        <strain evidence="1 2">F11</strain>
    </source>
</reference>
<sequence length="149" mass="16682">MTSYEPPLWRDPPNHSISTTDLIVREQAHLVFMPLHGHLLAIMPSSSYSGFETLATCLERRRQTEQMNISIPPIHSEAKAYVPLSSALGTNTGTWKIQLVQASHAHEVGIFDDSFTLHPTGLEISNPGFSECSYRQSSMQTGNQSHYER</sequence>
<dbReference type="GeneID" id="39582529"/>
<name>A0A3N2PYF8_SODAK</name>
<accession>A0A3N2PYF8</accession>
<dbReference type="RefSeq" id="XP_028467330.1">
    <property type="nucleotide sequence ID" value="XM_028614051.1"/>
</dbReference>
<gene>
    <name evidence="1" type="ORF">SODALDRAFT_357928</name>
</gene>
<evidence type="ECO:0000313" key="2">
    <source>
        <dbReference type="Proteomes" id="UP000272025"/>
    </source>
</evidence>
<dbReference type="EMBL" id="ML119053">
    <property type="protein sequence ID" value="ROT39524.1"/>
    <property type="molecule type" value="Genomic_DNA"/>
</dbReference>